<dbReference type="EMBL" id="JBHSLF010000004">
    <property type="protein sequence ID" value="MFC5342802.1"/>
    <property type="molecule type" value="Genomic_DNA"/>
</dbReference>
<protein>
    <submittedName>
        <fullName evidence="2">Type II toxin-antitoxin system ParD family antitoxin</fullName>
    </submittedName>
</protein>
<dbReference type="InterPro" id="IPR038296">
    <property type="entry name" value="ParD_sf"/>
</dbReference>
<dbReference type="Proteomes" id="UP001596152">
    <property type="component" value="Unassembled WGS sequence"/>
</dbReference>
<name>A0ABW0FN72_9CAUL</name>
<dbReference type="SUPFAM" id="SSF47598">
    <property type="entry name" value="Ribbon-helix-helix"/>
    <property type="match status" value="1"/>
</dbReference>
<sequence>MDDAPFRLPKSLESFVEEQVRSGAYADRSALINDAVERLSKKAANDEAKRQRLRAALADSVERLDRGEGIEVEDLDAFFDEIMTEATRS</sequence>
<proteinExistence type="predicted"/>
<evidence type="ECO:0000313" key="2">
    <source>
        <dbReference type="EMBL" id="MFC5342802.1"/>
    </source>
</evidence>
<dbReference type="InterPro" id="IPR010985">
    <property type="entry name" value="Ribbon_hlx_hlx"/>
</dbReference>
<evidence type="ECO:0000313" key="3">
    <source>
        <dbReference type="Proteomes" id="UP001596152"/>
    </source>
</evidence>
<comment type="caution">
    <text evidence="2">The sequence shown here is derived from an EMBL/GenBank/DDBJ whole genome shotgun (WGS) entry which is preliminary data.</text>
</comment>
<reference evidence="3" key="1">
    <citation type="journal article" date="2019" name="Int. J. Syst. Evol. Microbiol.">
        <title>The Global Catalogue of Microorganisms (GCM) 10K type strain sequencing project: providing services to taxonomists for standard genome sequencing and annotation.</title>
        <authorList>
            <consortium name="The Broad Institute Genomics Platform"/>
            <consortium name="The Broad Institute Genome Sequencing Center for Infectious Disease"/>
            <person name="Wu L."/>
            <person name="Ma J."/>
        </authorList>
    </citation>
    <scope>NUCLEOTIDE SEQUENCE [LARGE SCALE GENOMIC DNA]</scope>
    <source>
        <strain evidence="3">JCM 12125</strain>
    </source>
</reference>
<dbReference type="RefSeq" id="WP_374038719.1">
    <property type="nucleotide sequence ID" value="NZ_CP169082.1"/>
</dbReference>
<dbReference type="Gene3D" id="6.10.10.120">
    <property type="entry name" value="Antitoxin ParD1-like"/>
    <property type="match status" value="1"/>
</dbReference>
<keyword evidence="3" id="KW-1185">Reference proteome</keyword>
<keyword evidence="1" id="KW-1277">Toxin-antitoxin system</keyword>
<dbReference type="Pfam" id="PF03693">
    <property type="entry name" value="ParD_antitoxin"/>
    <property type="match status" value="1"/>
</dbReference>
<dbReference type="InterPro" id="IPR022789">
    <property type="entry name" value="ParD"/>
</dbReference>
<accession>A0ABW0FN72</accession>
<organism evidence="2 3">
    <name type="scientific">Brevundimonas staleyi</name>
    <dbReference type="NCBI Taxonomy" id="74326"/>
    <lineage>
        <taxon>Bacteria</taxon>
        <taxon>Pseudomonadati</taxon>
        <taxon>Pseudomonadota</taxon>
        <taxon>Alphaproteobacteria</taxon>
        <taxon>Caulobacterales</taxon>
        <taxon>Caulobacteraceae</taxon>
        <taxon>Brevundimonas</taxon>
    </lineage>
</organism>
<evidence type="ECO:0000256" key="1">
    <source>
        <dbReference type="ARBA" id="ARBA00022649"/>
    </source>
</evidence>
<gene>
    <name evidence="2" type="ORF">ACFPIE_02680</name>
</gene>